<comment type="caution">
    <text evidence="1">The sequence shown here is derived from an EMBL/GenBank/DDBJ whole genome shotgun (WGS) entry which is preliminary data.</text>
</comment>
<keyword evidence="2" id="KW-1185">Reference proteome</keyword>
<protein>
    <recommendedName>
        <fullName evidence="3">DUF4178 domain-containing protein</fullName>
    </recommendedName>
</protein>
<sequence>MSEWYEGLTGEELSGKHVRVVTRDGALLEGRLDGRGQLVLTKAGESLWLFDRSDGGWRSRSFAQSVSLVWDERDWEQISLDDVRPGDSLVVSGALYEVATVGDGDASRRFLVAGGDAVVIADMVSCALRRKQQVPEEPGYYRDNDGELWKMRLYYGMPVWQPMLVTIGEVCHMNSEDEMYRLLPLIPVHFEDGPAKTSDNSNAKEGK</sequence>
<evidence type="ECO:0000313" key="2">
    <source>
        <dbReference type="Proteomes" id="UP000252345"/>
    </source>
</evidence>
<organism evidence="1 2">
    <name type="scientific">Bifidobacterium xylocopae</name>
    <dbReference type="NCBI Taxonomy" id="2493119"/>
    <lineage>
        <taxon>Bacteria</taxon>
        <taxon>Bacillati</taxon>
        <taxon>Actinomycetota</taxon>
        <taxon>Actinomycetes</taxon>
        <taxon>Bifidobacteriales</taxon>
        <taxon>Bifidobacteriaceae</taxon>
        <taxon>Bifidobacterium</taxon>
    </lineage>
</organism>
<gene>
    <name evidence="1" type="ORF">CRD59_00845</name>
</gene>
<proteinExistence type="predicted"/>
<evidence type="ECO:0000313" key="1">
    <source>
        <dbReference type="EMBL" id="RBQ00042.1"/>
    </source>
</evidence>
<reference evidence="1 2" key="1">
    <citation type="submission" date="2017-10" db="EMBL/GenBank/DDBJ databases">
        <title>Bifidobacterium xylocopum sp. nov. and Bifidobacterium aemilianum sp. nov., from the carpenter bee (Xylocopa violacea) digestive tract.</title>
        <authorList>
            <person name="Alberoni D."/>
            <person name="Baffoni L."/>
            <person name="Di Gioia D."/>
            <person name="Gaggia F."/>
            <person name="Biavati B."/>
        </authorList>
    </citation>
    <scope>NUCLEOTIDE SEQUENCE [LARGE SCALE GENOMIC DNA]</scope>
    <source>
        <strain evidence="1 2">XV2</strain>
    </source>
</reference>
<dbReference type="OrthoDB" id="4556201at2"/>
<dbReference type="AlphaFoldDB" id="A0A366KH73"/>
<evidence type="ECO:0008006" key="3">
    <source>
        <dbReference type="Google" id="ProtNLM"/>
    </source>
</evidence>
<accession>A0A366KH73</accession>
<name>A0A366KH73_9BIFI</name>
<dbReference type="Proteomes" id="UP000252345">
    <property type="component" value="Unassembled WGS sequence"/>
</dbReference>
<dbReference type="RefSeq" id="WP_113852702.1">
    <property type="nucleotide sequence ID" value="NZ_PDCH01000001.1"/>
</dbReference>
<dbReference type="EMBL" id="PDCH01000001">
    <property type="protein sequence ID" value="RBQ00042.1"/>
    <property type="molecule type" value="Genomic_DNA"/>
</dbReference>